<sequence>MLVELPSLASTTPSAPASVDLLILGAGWTSTFLIPLLQKEGVIYAATTRDGRDGTIPFVFDPDSRDQAPYAALPSATTVLITFPLVGKGQSKLLTSLYGATHSSSNSIGGGSSSNGRSNAPRYIQLGVTSIWNNPDWSDENSPYDTSDKRAIAEDELLAVTSNGSDINSGGATVLSLAGLYGGVRQPRHWIDRIAGSKEALRQKGALHMVHGVDVARAILAVHRNFTPGKRWLLCDVHVYDWWELVQNWAGEALQDAGTEGKGETGLARQKELLAWVGELLVEEGVKALPRDPATLGRTLDGRGFWKEMGVWPIQGRVR</sequence>
<dbReference type="PANTHER" id="PTHR40129">
    <property type="entry name" value="KETOPANTOATE REDUCTASE N-TERMINAL DOMAIN-CONTAINING PROTEIN"/>
    <property type="match status" value="1"/>
</dbReference>
<dbReference type="PANTHER" id="PTHR40129:SF2">
    <property type="entry name" value="KETOPANTOATE REDUCTASE N-TERMINAL DOMAIN-CONTAINING PROTEIN"/>
    <property type="match status" value="1"/>
</dbReference>
<evidence type="ECO:0000313" key="2">
    <source>
        <dbReference type="Proteomes" id="UP000012174"/>
    </source>
</evidence>
<proteinExistence type="predicted"/>
<evidence type="ECO:0000313" key="1">
    <source>
        <dbReference type="EMBL" id="EMR67509.1"/>
    </source>
</evidence>
<reference evidence="2" key="1">
    <citation type="journal article" date="2013" name="Genome Announc.">
        <title>Draft genome sequence of the grapevine dieback fungus Eutypa lata UCR-EL1.</title>
        <authorList>
            <person name="Blanco-Ulate B."/>
            <person name="Rolshausen P.E."/>
            <person name="Cantu D."/>
        </authorList>
    </citation>
    <scope>NUCLEOTIDE SEQUENCE [LARGE SCALE GENOMIC DNA]</scope>
    <source>
        <strain evidence="2">UCR-EL1</strain>
    </source>
</reference>
<dbReference type="Gene3D" id="3.40.50.720">
    <property type="entry name" value="NAD(P)-binding Rossmann-like Domain"/>
    <property type="match status" value="1"/>
</dbReference>
<keyword evidence="2" id="KW-1185">Reference proteome</keyword>
<gene>
    <name evidence="1" type="ORF">UCREL1_5490</name>
</gene>
<dbReference type="AlphaFoldDB" id="M7SMA1"/>
<dbReference type="STRING" id="1287681.M7SMA1"/>
<dbReference type="KEGG" id="ela:UCREL1_5490"/>
<organism evidence="1 2">
    <name type="scientific">Eutypa lata (strain UCR-EL1)</name>
    <name type="common">Grapevine dieback disease fungus</name>
    <name type="synonym">Eutypa armeniacae</name>
    <dbReference type="NCBI Taxonomy" id="1287681"/>
    <lineage>
        <taxon>Eukaryota</taxon>
        <taxon>Fungi</taxon>
        <taxon>Dikarya</taxon>
        <taxon>Ascomycota</taxon>
        <taxon>Pezizomycotina</taxon>
        <taxon>Sordariomycetes</taxon>
        <taxon>Xylariomycetidae</taxon>
        <taxon>Xylariales</taxon>
        <taxon>Diatrypaceae</taxon>
        <taxon>Eutypa</taxon>
    </lineage>
</organism>
<name>M7SMA1_EUTLA</name>
<dbReference type="Proteomes" id="UP000012174">
    <property type="component" value="Unassembled WGS sequence"/>
</dbReference>
<dbReference type="HOGENOM" id="CLU_044092_0_0_1"/>
<dbReference type="EMBL" id="KB706415">
    <property type="protein sequence ID" value="EMR67509.1"/>
    <property type="molecule type" value="Genomic_DNA"/>
</dbReference>
<dbReference type="eggNOG" id="ENOG502RXTJ">
    <property type="taxonomic scope" value="Eukaryota"/>
</dbReference>
<protein>
    <submittedName>
        <fullName evidence="1">Uncharacterized protein</fullName>
    </submittedName>
</protein>
<dbReference type="OrthoDB" id="674948at2759"/>
<accession>M7SMA1</accession>
<dbReference type="OMA" id="SIHMIHG"/>